<dbReference type="RefSeq" id="WP_343354003.1">
    <property type="nucleotide sequence ID" value="NZ_CP145316.1"/>
</dbReference>
<dbReference type="Proteomes" id="UP001434737">
    <property type="component" value="Chromosome"/>
</dbReference>
<dbReference type="EMBL" id="CP145316">
    <property type="protein sequence ID" value="XAM18721.1"/>
    <property type="molecule type" value="Genomic_DNA"/>
</dbReference>
<gene>
    <name evidence="1" type="ORF">V3I05_03305</name>
</gene>
<organism evidence="1 2">
    <name type="scientific">Helicobacter mastomyrinus</name>
    <dbReference type="NCBI Taxonomy" id="287948"/>
    <lineage>
        <taxon>Bacteria</taxon>
        <taxon>Pseudomonadati</taxon>
        <taxon>Campylobacterota</taxon>
        <taxon>Epsilonproteobacteria</taxon>
        <taxon>Campylobacterales</taxon>
        <taxon>Helicobacteraceae</taxon>
        <taxon>Helicobacter</taxon>
    </lineage>
</organism>
<evidence type="ECO:0000313" key="2">
    <source>
        <dbReference type="Proteomes" id="UP001434737"/>
    </source>
</evidence>
<protein>
    <recommendedName>
        <fullName evidence="3">Phage protein</fullName>
    </recommendedName>
</protein>
<reference evidence="1 2" key="1">
    <citation type="submission" date="2024-02" db="EMBL/GenBank/DDBJ databases">
        <title>Genome and pathogenicity analysis of Helicobacter mastomyrinus isolated from mice.</title>
        <authorList>
            <person name="Zhu L."/>
        </authorList>
    </citation>
    <scope>NUCLEOTIDE SEQUENCE [LARGE SCALE GENOMIC DNA]</scope>
    <source>
        <strain evidence="1 2">Hm-17</strain>
    </source>
</reference>
<proteinExistence type="predicted"/>
<sequence length="190" mass="21449">MQIYELNKDKVLQVSGSFVYVGEIDGKLYVKGENLSEPFIPASLPQSLQDMFNAELEAVRKEKEKELNAECDELLKSFTSNALGESYIYDMSVEDQLNLMALATSKADSYFRCHKAGEPKANIPHTSAQLKKVYADGIKYKSDTIYACGVLKAYLLTLEDIEQIKALQWEDYERIIKTQNKASLENEAAL</sequence>
<evidence type="ECO:0008006" key="3">
    <source>
        <dbReference type="Google" id="ProtNLM"/>
    </source>
</evidence>
<evidence type="ECO:0000313" key="1">
    <source>
        <dbReference type="EMBL" id="XAM18721.1"/>
    </source>
</evidence>
<accession>A0ABZ3F6K9</accession>
<keyword evidence="2" id="KW-1185">Reference proteome</keyword>
<name>A0ABZ3F6K9_9HELI</name>